<evidence type="ECO:0008006" key="4">
    <source>
        <dbReference type="Google" id="ProtNLM"/>
    </source>
</evidence>
<feature type="compositionally biased region" description="Basic residues" evidence="1">
    <location>
        <begin position="56"/>
        <end position="69"/>
    </location>
</feature>
<feature type="compositionally biased region" description="Basic and acidic residues" evidence="1">
    <location>
        <begin position="1"/>
        <end position="16"/>
    </location>
</feature>
<dbReference type="InterPro" id="IPR045468">
    <property type="entry name" value="DUF6496"/>
</dbReference>
<dbReference type="Pfam" id="PF20106">
    <property type="entry name" value="DUF6496"/>
    <property type="match status" value="1"/>
</dbReference>
<comment type="caution">
    <text evidence="2">The sequence shown here is derived from an EMBL/GenBank/DDBJ whole genome shotgun (WGS) entry which is preliminary data.</text>
</comment>
<gene>
    <name evidence="2" type="ORF">EZM97_28995</name>
</gene>
<feature type="region of interest" description="Disordered" evidence="1">
    <location>
        <begin position="56"/>
        <end position="163"/>
    </location>
</feature>
<proteinExistence type="predicted"/>
<dbReference type="EMBL" id="SJTG01000004">
    <property type="protein sequence ID" value="TCI08651.1"/>
    <property type="molecule type" value="Genomic_DNA"/>
</dbReference>
<evidence type="ECO:0000313" key="2">
    <source>
        <dbReference type="EMBL" id="TCI08651.1"/>
    </source>
</evidence>
<reference evidence="2 3" key="1">
    <citation type="submission" date="2019-02" db="EMBL/GenBank/DDBJ databases">
        <title>Dyella amyloliquefaciens sp. nov., isolated from forest soil.</title>
        <authorList>
            <person name="Gao Z.-H."/>
            <person name="Qiu L.-H."/>
        </authorList>
    </citation>
    <scope>NUCLEOTIDE SEQUENCE [LARGE SCALE GENOMIC DNA]</scope>
    <source>
        <strain evidence="2 3">KACC 12747</strain>
    </source>
</reference>
<evidence type="ECO:0000256" key="1">
    <source>
        <dbReference type="SAM" id="MobiDB-lite"/>
    </source>
</evidence>
<feature type="region of interest" description="Disordered" evidence="1">
    <location>
        <begin position="1"/>
        <end position="28"/>
    </location>
</feature>
<keyword evidence="3" id="KW-1185">Reference proteome</keyword>
<evidence type="ECO:0000313" key="3">
    <source>
        <dbReference type="Proteomes" id="UP000291822"/>
    </source>
</evidence>
<dbReference type="Proteomes" id="UP000291822">
    <property type="component" value="Unassembled WGS sequence"/>
</dbReference>
<protein>
    <recommendedName>
        <fullName evidence="4">Ku family containing domain-containing protein</fullName>
    </recommendedName>
</protein>
<name>A0A4R0YQ13_9GAMM</name>
<feature type="compositionally biased region" description="Basic residues" evidence="1">
    <location>
        <begin position="153"/>
        <end position="163"/>
    </location>
</feature>
<accession>A0A4R0YQ13</accession>
<feature type="compositionally biased region" description="Low complexity" evidence="1">
    <location>
        <begin position="108"/>
        <end position="117"/>
    </location>
</feature>
<dbReference type="RefSeq" id="WP_131152898.1">
    <property type="nucleotide sequence ID" value="NZ_SJTG01000004.1"/>
</dbReference>
<dbReference type="AlphaFoldDB" id="A0A4R0YQ13"/>
<organism evidence="2 3">
    <name type="scientific">Dyella soli</name>
    <dbReference type="NCBI Taxonomy" id="522319"/>
    <lineage>
        <taxon>Bacteria</taxon>
        <taxon>Pseudomonadati</taxon>
        <taxon>Pseudomonadota</taxon>
        <taxon>Gammaproteobacteria</taxon>
        <taxon>Lysobacterales</taxon>
        <taxon>Rhodanobacteraceae</taxon>
        <taxon>Dyella</taxon>
    </lineage>
</organism>
<sequence length="163" mass="17109">MPEKRTRQAAARDKRQGKAPSTQAGEFVKEEIEHVREGKHGARSAKQAIAIGLSKARRAGVKVPVKRTASKTVRQRAAADEEAGAHPHKANPTRSRATKSALKREGHSAASTKALSAHAKKAASKRTAASRSAAAKKAARTKGAGGRAAAAKKAARTRAARSR</sequence>
<feature type="compositionally biased region" description="Low complexity" evidence="1">
    <location>
        <begin position="125"/>
        <end position="136"/>
    </location>
</feature>